<name>A0A0G2IZ91_9EURO</name>
<accession>A0A0G2IZ91</accession>
<dbReference type="SUPFAM" id="SSF51735">
    <property type="entry name" value="NAD(P)-binding Rossmann-fold domains"/>
    <property type="match status" value="1"/>
</dbReference>
<dbReference type="CDD" id="cd08948">
    <property type="entry name" value="5beta-POR_like_SDR_a"/>
    <property type="match status" value="1"/>
</dbReference>
<sequence length="491" mass="54102">MASATPNHLLKMRDIIKSLLSHVTPTRTTAKKEDIKDIKRTETMAAQTQSPQKFTSIQSKGIYHGLPVIPESDSCKGLTAIVTGANGISGSHMVRVLAESPKRWANIYTMSRRAPVVDGKYGNVTHLELDFLETSPEDLAQTMVENGVKADYIFFYSYIQVPPKSDGSIWSDAQEMCNFPKAADSNPNIPGALLSNFLKALKLASITPKRFMLQTGAKTYGAHLGTPKSPQVESDPRVTIEPNFYYVQEDLLFQYCKETGAEWNVVRPSFILGAVKDAAMNLVYSLGVFAAVHAHLGKPLVFPGNVASFDVIRDLSSARLNSYLAEWAVLNPDAPNEAFNACDCSAVTPGALWTTLAKIYGVEYKVPDPKAEYQSFTLPFDPPPRGFGHPEKIEFTYSIAAWAYDPQVHTAWQELSQKHSLVHDPFATPADRSRIFGFTDTAILGGTPVHFSMDKSRKLGWYGTVDSFASLLNVLEELVEMKMLPPLPSTA</sequence>
<dbReference type="InterPro" id="IPR036291">
    <property type="entry name" value="NAD(P)-bd_dom_sf"/>
</dbReference>
<proteinExistence type="predicted"/>
<dbReference type="Proteomes" id="UP000034164">
    <property type="component" value="Unassembled WGS sequence"/>
</dbReference>
<gene>
    <name evidence="2" type="ORF">EMCG_04116</name>
</gene>
<evidence type="ECO:0000313" key="3">
    <source>
        <dbReference type="Proteomes" id="UP000034164"/>
    </source>
</evidence>
<reference evidence="3" key="1">
    <citation type="journal article" date="2015" name="PLoS Genet.">
        <title>The dynamic genome and transcriptome of the human fungal pathogen Blastomyces and close relative Emmonsia.</title>
        <authorList>
            <person name="Munoz J.F."/>
            <person name="Gauthier G.M."/>
            <person name="Desjardins C.A."/>
            <person name="Gallo J.E."/>
            <person name="Holder J."/>
            <person name="Sullivan T.D."/>
            <person name="Marty A.J."/>
            <person name="Carmen J.C."/>
            <person name="Chen Z."/>
            <person name="Ding L."/>
            <person name="Gujja S."/>
            <person name="Magrini V."/>
            <person name="Misas E."/>
            <person name="Mitreva M."/>
            <person name="Priest M."/>
            <person name="Saif S."/>
            <person name="Whiston E.A."/>
            <person name="Young S."/>
            <person name="Zeng Q."/>
            <person name="Goldman W.E."/>
            <person name="Mardis E.R."/>
            <person name="Taylor J.W."/>
            <person name="McEwen J.G."/>
            <person name="Clay O.K."/>
            <person name="Klein B.S."/>
            <person name="Cuomo C.A."/>
        </authorList>
    </citation>
    <scope>NUCLEOTIDE SEQUENCE [LARGE SCALE GENOMIC DNA]</scope>
    <source>
        <strain evidence="3">UAMH 3008</strain>
    </source>
</reference>
<dbReference type="VEuPathDB" id="FungiDB:EMCG_04116"/>
<protein>
    <recommendedName>
        <fullName evidence="1">PRISE-like Rossmann-fold domain-containing protein</fullName>
    </recommendedName>
</protein>
<evidence type="ECO:0000313" key="2">
    <source>
        <dbReference type="EMBL" id="KKZ61244.1"/>
    </source>
</evidence>
<dbReference type="OrthoDB" id="1731983at2759"/>
<dbReference type="PANTHER" id="PTHR32487:SF29">
    <property type="entry name" value="NAD-DEPENDENT EPIMERASE_DEHYDRATASE DOMAIN-CONTAINING PROTEIN"/>
    <property type="match status" value="1"/>
</dbReference>
<dbReference type="PANTHER" id="PTHR32487">
    <property type="entry name" value="3-OXO-DELTA(4,5)-STEROID 5-BETA-REDUCTASE"/>
    <property type="match status" value="1"/>
</dbReference>
<dbReference type="Gene3D" id="3.40.50.720">
    <property type="entry name" value="NAD(P)-binding Rossmann-like Domain"/>
    <property type="match status" value="1"/>
</dbReference>
<dbReference type="AlphaFoldDB" id="A0A0G2IZ91"/>
<organism evidence="2 3">
    <name type="scientific">[Emmonsia] crescens</name>
    <dbReference type="NCBI Taxonomy" id="73230"/>
    <lineage>
        <taxon>Eukaryota</taxon>
        <taxon>Fungi</taxon>
        <taxon>Dikarya</taxon>
        <taxon>Ascomycota</taxon>
        <taxon>Pezizomycotina</taxon>
        <taxon>Eurotiomycetes</taxon>
        <taxon>Eurotiomycetidae</taxon>
        <taxon>Onygenales</taxon>
        <taxon>Ajellomycetaceae</taxon>
        <taxon>Emergomyces</taxon>
    </lineage>
</organism>
<comment type="caution">
    <text evidence="2">The sequence shown here is derived from an EMBL/GenBank/DDBJ whole genome shotgun (WGS) entry which is preliminary data.</text>
</comment>
<dbReference type="EMBL" id="LCZI01001320">
    <property type="protein sequence ID" value="KKZ61244.1"/>
    <property type="molecule type" value="Genomic_DNA"/>
</dbReference>
<feature type="domain" description="PRISE-like Rossmann-fold" evidence="1">
    <location>
        <begin position="209"/>
        <end position="362"/>
    </location>
</feature>
<dbReference type="Pfam" id="PF22917">
    <property type="entry name" value="PRISE"/>
    <property type="match status" value="1"/>
</dbReference>
<dbReference type="InterPro" id="IPR055222">
    <property type="entry name" value="PRISE-like_Rossmann-fold"/>
</dbReference>
<evidence type="ECO:0000259" key="1">
    <source>
        <dbReference type="Pfam" id="PF22917"/>
    </source>
</evidence>